<organism evidence="1 2">
    <name type="scientific">Natronocella acetinitrilica</name>
    <dbReference type="NCBI Taxonomy" id="414046"/>
    <lineage>
        <taxon>Bacteria</taxon>
        <taxon>Pseudomonadati</taxon>
        <taxon>Pseudomonadota</taxon>
        <taxon>Gammaproteobacteria</taxon>
        <taxon>Chromatiales</taxon>
        <taxon>Ectothiorhodospiraceae</taxon>
        <taxon>Natronocella</taxon>
    </lineage>
</organism>
<protein>
    <submittedName>
        <fullName evidence="1">Uncharacterized protein</fullName>
    </submittedName>
</protein>
<accession>A0AAE3G2H9</accession>
<sequence>MNDDQDPGAVRLREDSAQDAQDTQLIANVLRNMPIACPAAPGDTRPFWWRVSRLFAIGSTRTQALCLRFGIDPETGRPREG</sequence>
<dbReference type="RefSeq" id="WP_253476626.1">
    <property type="nucleotide sequence ID" value="NZ_JALJXV010000003.1"/>
</dbReference>
<dbReference type="Proteomes" id="UP001205843">
    <property type="component" value="Unassembled WGS sequence"/>
</dbReference>
<evidence type="ECO:0000313" key="2">
    <source>
        <dbReference type="Proteomes" id="UP001205843"/>
    </source>
</evidence>
<evidence type="ECO:0000313" key="1">
    <source>
        <dbReference type="EMBL" id="MCP1674550.1"/>
    </source>
</evidence>
<proteinExistence type="predicted"/>
<keyword evidence="2" id="KW-1185">Reference proteome</keyword>
<dbReference type="EMBL" id="JALJXV010000003">
    <property type="protein sequence ID" value="MCP1674550.1"/>
    <property type="molecule type" value="Genomic_DNA"/>
</dbReference>
<dbReference type="AlphaFoldDB" id="A0AAE3G2H9"/>
<name>A0AAE3G2H9_9GAMM</name>
<comment type="caution">
    <text evidence="1">The sequence shown here is derived from an EMBL/GenBank/DDBJ whole genome shotgun (WGS) entry which is preliminary data.</text>
</comment>
<gene>
    <name evidence="1" type="ORF">J2T57_001652</name>
</gene>
<reference evidence="1" key="1">
    <citation type="submission" date="2022-03" db="EMBL/GenBank/DDBJ databases">
        <title>Genomic Encyclopedia of Type Strains, Phase III (KMG-III): the genomes of soil and plant-associated and newly described type strains.</title>
        <authorList>
            <person name="Whitman W."/>
        </authorList>
    </citation>
    <scope>NUCLEOTIDE SEQUENCE</scope>
    <source>
        <strain evidence="1">ANL 6-2</strain>
    </source>
</reference>